<feature type="transmembrane region" description="Helical" evidence="1">
    <location>
        <begin position="140"/>
        <end position="161"/>
    </location>
</feature>
<dbReference type="InterPro" id="IPR003675">
    <property type="entry name" value="Rce1/LyrA-like_dom"/>
</dbReference>
<gene>
    <name evidence="3" type="ORF">SS7213T_07098</name>
</gene>
<name>G5JIX3_9STAP</name>
<dbReference type="OrthoDB" id="2411709at2"/>
<dbReference type="PANTHER" id="PTHR36435:SF1">
    <property type="entry name" value="CAAX AMINO TERMINAL PROTEASE FAMILY PROTEIN"/>
    <property type="match status" value="1"/>
</dbReference>
<dbReference type="AlphaFoldDB" id="G5JIX3"/>
<dbReference type="GO" id="GO:0080120">
    <property type="term" value="P:CAAX-box protein maturation"/>
    <property type="evidence" value="ECO:0007669"/>
    <property type="project" value="UniProtKB-ARBA"/>
</dbReference>
<dbReference type="Pfam" id="PF02517">
    <property type="entry name" value="Rce1-like"/>
    <property type="match status" value="1"/>
</dbReference>
<evidence type="ECO:0000313" key="4">
    <source>
        <dbReference type="Proteomes" id="UP000005413"/>
    </source>
</evidence>
<protein>
    <recommendedName>
        <fullName evidence="2">CAAX prenyl protease 2/Lysostaphin resistance protein A-like domain-containing protein</fullName>
    </recommendedName>
</protein>
<dbReference type="PANTHER" id="PTHR36435">
    <property type="entry name" value="SLR1288 PROTEIN"/>
    <property type="match status" value="1"/>
</dbReference>
<proteinExistence type="predicted"/>
<dbReference type="EMBL" id="AEUN01000421">
    <property type="protein sequence ID" value="EHJ07853.1"/>
    <property type="molecule type" value="Genomic_DNA"/>
</dbReference>
<reference evidence="3 4" key="1">
    <citation type="journal article" date="2012" name="BMC Genomics">
        <title>Comparative genomic analysis of the genus Staphylococcus including Staphylococcus aureus and its newly described sister species Staphylococcus simiae.</title>
        <authorList>
            <person name="Suzuki H."/>
            <person name="Lefebure T."/>
            <person name="Pavinski Bitar P."/>
            <person name="Stanhope M.J."/>
        </authorList>
    </citation>
    <scope>NUCLEOTIDE SEQUENCE [LARGE SCALE GENOMIC DNA]</scope>
    <source>
        <strain evidence="3 4">CCM 7213</strain>
    </source>
</reference>
<feature type="transmembrane region" description="Helical" evidence="1">
    <location>
        <begin position="53"/>
        <end position="73"/>
    </location>
</feature>
<evidence type="ECO:0000256" key="1">
    <source>
        <dbReference type="SAM" id="Phobius"/>
    </source>
</evidence>
<feature type="transmembrane region" description="Helical" evidence="1">
    <location>
        <begin position="93"/>
        <end position="113"/>
    </location>
</feature>
<keyword evidence="1" id="KW-0472">Membrane</keyword>
<evidence type="ECO:0000259" key="2">
    <source>
        <dbReference type="Pfam" id="PF02517"/>
    </source>
</evidence>
<organism evidence="3 4">
    <name type="scientific">Staphylococcus simiae CCM 7213 = CCUG 51256</name>
    <dbReference type="NCBI Taxonomy" id="911238"/>
    <lineage>
        <taxon>Bacteria</taxon>
        <taxon>Bacillati</taxon>
        <taxon>Bacillota</taxon>
        <taxon>Bacilli</taxon>
        <taxon>Bacillales</taxon>
        <taxon>Staphylococcaceae</taxon>
        <taxon>Staphylococcus</taxon>
    </lineage>
</organism>
<accession>G5JIX3</accession>
<evidence type="ECO:0000313" key="3">
    <source>
        <dbReference type="EMBL" id="EHJ07853.1"/>
    </source>
</evidence>
<feature type="transmembrane region" description="Helical" evidence="1">
    <location>
        <begin position="173"/>
        <end position="192"/>
    </location>
</feature>
<feature type="transmembrane region" description="Helical" evidence="1">
    <location>
        <begin position="198"/>
        <end position="215"/>
    </location>
</feature>
<sequence length="244" mass="28166">MSKVKTKYSFKDIAWRDLLLLPILLVAMFGLMFISGLLFSMYKGEMNQLEMTLLSTLSQIVAYIIVIVVFYLLHIKTMTIRFKKGLAYIKKHWLFIGILYIVSMILMSGYGYATQWLPKHLQFDETQNELEINQLFNVTWFLPFTFLLIVILAPVIEEIFFRHILIGELGKKFNFIVMSIISLILFAAMHVTEAKSPFELGPYLILACALVFIYLKSGRNLGASIAFHILNNLISFILSMITLR</sequence>
<keyword evidence="4" id="KW-1185">Reference proteome</keyword>
<comment type="caution">
    <text evidence="3">The sequence shown here is derived from an EMBL/GenBank/DDBJ whole genome shotgun (WGS) entry which is preliminary data.</text>
</comment>
<dbReference type="PATRIC" id="fig|911238.3.peg.1216"/>
<dbReference type="GO" id="GO:0004175">
    <property type="term" value="F:endopeptidase activity"/>
    <property type="evidence" value="ECO:0007669"/>
    <property type="project" value="UniProtKB-ARBA"/>
</dbReference>
<dbReference type="Proteomes" id="UP000005413">
    <property type="component" value="Unassembled WGS sequence"/>
</dbReference>
<feature type="transmembrane region" description="Helical" evidence="1">
    <location>
        <begin position="222"/>
        <end position="243"/>
    </location>
</feature>
<feature type="domain" description="CAAX prenyl protease 2/Lysostaphin resistance protein A-like" evidence="2">
    <location>
        <begin position="140"/>
        <end position="234"/>
    </location>
</feature>
<keyword evidence="1" id="KW-1133">Transmembrane helix</keyword>
<keyword evidence="1" id="KW-0812">Transmembrane</keyword>
<dbReference type="InterPro" id="IPR052710">
    <property type="entry name" value="CAAX_protease"/>
</dbReference>
<feature type="transmembrane region" description="Helical" evidence="1">
    <location>
        <begin position="20"/>
        <end position="41"/>
    </location>
</feature>